<dbReference type="CDD" id="cd00143">
    <property type="entry name" value="PP2Cc"/>
    <property type="match status" value="1"/>
</dbReference>
<dbReference type="InterPro" id="IPR036457">
    <property type="entry name" value="PPM-type-like_dom_sf"/>
</dbReference>
<gene>
    <name evidence="4" type="ORF">ACFQZ6_16760</name>
</gene>
<sequence>MDVDGTDLLTIGAFARAARLSPKALRLYDELGLLPPARVDPVTGYRHYAPRQLERARLVAWLRRLGMPLARIRRVCEAVDARTTETGAAAQEVRAYWAEVEADVAARRDLVAFLVDHLSGKEPPMDPLTAPATAPLEIRYAALSDAGLVRESNQDTVYAGARLLAVADGFGTGGAPASAAAVDALRRLETDGVPAGNLLNVLEDAVERAERAVHGVAAADPSTAEAGTTLTALLWTGSQLALVHIGDSRAHLLRDGELFQITHDHTMVQSMVDEGRLTPEEAASHPQRSLLVRALGADGEAAADLRLHDARAGDRYLLCSDGLSTVVPVAEVREVLLGTADDPERAVRELIERANRSGGPDNVSCVVADVRERR</sequence>
<feature type="domain" description="PPM-type phosphatase" evidence="3">
    <location>
        <begin position="139"/>
        <end position="370"/>
    </location>
</feature>
<keyword evidence="5" id="KW-1185">Reference proteome</keyword>
<dbReference type="SMART" id="SM00331">
    <property type="entry name" value="PP2C_SIG"/>
    <property type="match status" value="1"/>
</dbReference>
<accession>A0ABW2WBV3</accession>
<evidence type="ECO:0000259" key="2">
    <source>
        <dbReference type="PROSITE" id="PS50937"/>
    </source>
</evidence>
<evidence type="ECO:0000256" key="1">
    <source>
        <dbReference type="ARBA" id="ARBA00023125"/>
    </source>
</evidence>
<evidence type="ECO:0000313" key="5">
    <source>
        <dbReference type="Proteomes" id="UP001597023"/>
    </source>
</evidence>
<reference evidence="5" key="1">
    <citation type="journal article" date="2019" name="Int. J. Syst. Evol. Microbiol.">
        <title>The Global Catalogue of Microorganisms (GCM) 10K type strain sequencing project: providing services to taxonomists for standard genome sequencing and annotation.</title>
        <authorList>
            <consortium name="The Broad Institute Genomics Platform"/>
            <consortium name="The Broad Institute Genome Sequencing Center for Infectious Disease"/>
            <person name="Wu L."/>
            <person name="Ma J."/>
        </authorList>
    </citation>
    <scope>NUCLEOTIDE SEQUENCE [LARGE SCALE GENOMIC DNA]</scope>
    <source>
        <strain evidence="5">CGMCC 4.7400</strain>
    </source>
</reference>
<feature type="domain" description="HTH merR-type" evidence="2">
    <location>
        <begin position="8"/>
        <end position="78"/>
    </location>
</feature>
<dbReference type="RefSeq" id="WP_381609637.1">
    <property type="nucleotide sequence ID" value="NZ_JBHTEB010000001.1"/>
</dbReference>
<dbReference type="Pfam" id="PF13672">
    <property type="entry name" value="PP2C_2"/>
    <property type="match status" value="1"/>
</dbReference>
<dbReference type="PROSITE" id="PS51746">
    <property type="entry name" value="PPM_2"/>
    <property type="match status" value="1"/>
</dbReference>
<comment type="caution">
    <text evidence="4">The sequence shown here is derived from an EMBL/GenBank/DDBJ whole genome shotgun (WGS) entry which is preliminary data.</text>
</comment>
<dbReference type="PROSITE" id="PS00552">
    <property type="entry name" value="HTH_MERR_1"/>
    <property type="match status" value="1"/>
</dbReference>
<dbReference type="SMART" id="SM00332">
    <property type="entry name" value="PP2Cc"/>
    <property type="match status" value="1"/>
</dbReference>
<organism evidence="4 5">
    <name type="scientific">Streptomyces flavalbus</name>
    <dbReference type="NCBI Taxonomy" id="2665155"/>
    <lineage>
        <taxon>Bacteria</taxon>
        <taxon>Bacillati</taxon>
        <taxon>Actinomycetota</taxon>
        <taxon>Actinomycetes</taxon>
        <taxon>Kitasatosporales</taxon>
        <taxon>Streptomycetaceae</taxon>
        <taxon>Streptomyces</taxon>
    </lineage>
</organism>
<evidence type="ECO:0000259" key="3">
    <source>
        <dbReference type="PROSITE" id="PS51746"/>
    </source>
</evidence>
<dbReference type="PROSITE" id="PS50937">
    <property type="entry name" value="HTH_MERR_2"/>
    <property type="match status" value="1"/>
</dbReference>
<keyword evidence="1" id="KW-0238">DNA-binding</keyword>
<dbReference type="SMART" id="SM00422">
    <property type="entry name" value="HTH_MERR"/>
    <property type="match status" value="1"/>
</dbReference>
<dbReference type="PANTHER" id="PTHR30204:SF97">
    <property type="entry name" value="MERR FAMILY REGULATORY PROTEIN"/>
    <property type="match status" value="1"/>
</dbReference>
<dbReference type="InterPro" id="IPR009061">
    <property type="entry name" value="DNA-bd_dom_put_sf"/>
</dbReference>
<name>A0ABW2WBV3_9ACTN</name>
<dbReference type="InterPro" id="IPR047057">
    <property type="entry name" value="MerR_fam"/>
</dbReference>
<dbReference type="InterPro" id="IPR000551">
    <property type="entry name" value="MerR-type_HTH_dom"/>
</dbReference>
<dbReference type="SUPFAM" id="SSF81606">
    <property type="entry name" value="PP2C-like"/>
    <property type="match status" value="1"/>
</dbReference>
<proteinExistence type="predicted"/>
<dbReference type="Proteomes" id="UP001597023">
    <property type="component" value="Unassembled WGS sequence"/>
</dbReference>
<dbReference type="Gene3D" id="3.60.40.10">
    <property type="entry name" value="PPM-type phosphatase domain"/>
    <property type="match status" value="1"/>
</dbReference>
<dbReference type="EMBL" id="JBHTEB010000001">
    <property type="protein sequence ID" value="MFD0315850.1"/>
    <property type="molecule type" value="Genomic_DNA"/>
</dbReference>
<dbReference type="Pfam" id="PF13411">
    <property type="entry name" value="MerR_1"/>
    <property type="match status" value="1"/>
</dbReference>
<dbReference type="InterPro" id="IPR001932">
    <property type="entry name" value="PPM-type_phosphatase-like_dom"/>
</dbReference>
<protein>
    <submittedName>
        <fullName evidence="4">MerR family transcriptional regulator</fullName>
    </submittedName>
</protein>
<dbReference type="PANTHER" id="PTHR30204">
    <property type="entry name" value="REDOX-CYCLING DRUG-SENSING TRANSCRIPTIONAL ACTIVATOR SOXR"/>
    <property type="match status" value="1"/>
</dbReference>
<dbReference type="CDD" id="cd01107">
    <property type="entry name" value="HTH_BmrR"/>
    <property type="match status" value="1"/>
</dbReference>
<dbReference type="Gene3D" id="1.10.1660.10">
    <property type="match status" value="1"/>
</dbReference>
<evidence type="ECO:0000313" key="4">
    <source>
        <dbReference type="EMBL" id="MFD0315850.1"/>
    </source>
</evidence>
<dbReference type="SUPFAM" id="SSF46955">
    <property type="entry name" value="Putative DNA-binding domain"/>
    <property type="match status" value="1"/>
</dbReference>